<evidence type="ECO:0000313" key="3">
    <source>
        <dbReference type="EMBL" id="RKN59984.1"/>
    </source>
</evidence>
<feature type="transmembrane region" description="Helical" evidence="2">
    <location>
        <begin position="165"/>
        <end position="181"/>
    </location>
</feature>
<evidence type="ECO:0008006" key="5">
    <source>
        <dbReference type="Google" id="ProtNLM"/>
    </source>
</evidence>
<dbReference type="Proteomes" id="UP000270343">
    <property type="component" value="Unassembled WGS sequence"/>
</dbReference>
<dbReference type="RefSeq" id="WP_120760052.1">
    <property type="nucleotide sequence ID" value="NZ_RBAM01000036.1"/>
</dbReference>
<gene>
    <name evidence="3" type="ORF">D7231_33840</name>
</gene>
<evidence type="ECO:0000256" key="2">
    <source>
        <dbReference type="SAM" id="Phobius"/>
    </source>
</evidence>
<dbReference type="AlphaFoldDB" id="A0A3B0AI77"/>
<protein>
    <recommendedName>
        <fullName evidence="5">Oligosaccharide repeat unit polymerase</fullName>
    </recommendedName>
</protein>
<keyword evidence="2" id="KW-0472">Membrane</keyword>
<keyword evidence="4" id="KW-1185">Reference proteome</keyword>
<feature type="transmembrane region" description="Helical" evidence="2">
    <location>
        <begin position="187"/>
        <end position="204"/>
    </location>
</feature>
<feature type="transmembrane region" description="Helical" evidence="2">
    <location>
        <begin position="133"/>
        <end position="156"/>
    </location>
</feature>
<feature type="transmembrane region" description="Helical" evidence="2">
    <location>
        <begin position="224"/>
        <end position="242"/>
    </location>
</feature>
<feature type="transmembrane region" description="Helical" evidence="2">
    <location>
        <begin position="36"/>
        <end position="55"/>
    </location>
</feature>
<comment type="caution">
    <text evidence="3">The sequence shown here is derived from an EMBL/GenBank/DDBJ whole genome shotgun (WGS) entry which is preliminary data.</text>
</comment>
<feature type="transmembrane region" description="Helical" evidence="2">
    <location>
        <begin position="90"/>
        <end position="113"/>
    </location>
</feature>
<keyword evidence="2" id="KW-0812">Transmembrane</keyword>
<evidence type="ECO:0000256" key="1">
    <source>
        <dbReference type="SAM" id="MobiDB-lite"/>
    </source>
</evidence>
<keyword evidence="2" id="KW-1133">Transmembrane helix</keyword>
<feature type="region of interest" description="Disordered" evidence="1">
    <location>
        <begin position="421"/>
        <end position="444"/>
    </location>
</feature>
<accession>A0A3B0AI77</accession>
<organism evidence="3 4">
    <name type="scientific">Streptomyces klenkii</name>
    <dbReference type="NCBI Taxonomy" id="1420899"/>
    <lineage>
        <taxon>Bacteria</taxon>
        <taxon>Bacillati</taxon>
        <taxon>Actinomycetota</taxon>
        <taxon>Actinomycetes</taxon>
        <taxon>Kitasatosporales</taxon>
        <taxon>Streptomycetaceae</taxon>
        <taxon>Streptomyces</taxon>
    </lineage>
</organism>
<sequence length="444" mass="47732">MLLVVVPGAVTAAVVPSELFGSWWHTPKYFGARTAVLMAAGLGAFMAGALMASALPRQVPSGSPGWPEGRRVVMSLSPAGQKVLGRAGQVLLAFTLAGYVAWAAVAVVRGYGWDQVLAVVRLQKYGLEAGKQLLHPVGGVTTFTQFGPVAVACLLLHTRATGRRHFFALAVLTVLACLRALLHAERIALIELLMPALVITVVLAPRRQQRRRVWHRLTPGSRGWAWAPLAGLLTAISVFAAFEYTRSWKYYRGQGDGFGAFILRRLGGYYATSANNSALLTDRLADAHHAPYYTVEFLRNAPGLPDAVKAVAPQLVQHGPSPWNQLVAYVNPELSSEGGLLIPFYDYGPAGAVLVWAVLGYLIVRCYRLARAGSPGALIGYSVLYVGALELGRNFYWGQGRFTPMLASVLVLAWLLQRTSTAPQTPRPGPAGVTGRTADPPAFP</sequence>
<dbReference type="EMBL" id="RBAM01000036">
    <property type="protein sequence ID" value="RKN59984.1"/>
    <property type="molecule type" value="Genomic_DNA"/>
</dbReference>
<reference evidence="3 4" key="1">
    <citation type="journal article" date="2015" name="Antonie Van Leeuwenhoek">
        <title>Streptomyces klenkii sp. nov., isolated from deep marine sediment.</title>
        <authorList>
            <person name="Veyisoglu A."/>
            <person name="Sahin N."/>
        </authorList>
    </citation>
    <scope>NUCLEOTIDE SEQUENCE [LARGE SCALE GENOMIC DNA]</scope>
    <source>
        <strain evidence="3 4">KCTC 29202</strain>
    </source>
</reference>
<dbReference type="OrthoDB" id="9809977at2"/>
<evidence type="ECO:0000313" key="4">
    <source>
        <dbReference type="Proteomes" id="UP000270343"/>
    </source>
</evidence>
<proteinExistence type="predicted"/>
<name>A0A3B0AI77_9ACTN</name>
<feature type="transmembrane region" description="Helical" evidence="2">
    <location>
        <begin position="344"/>
        <end position="364"/>
    </location>
</feature>